<dbReference type="EMBL" id="CAJOAZ010013271">
    <property type="protein sequence ID" value="CAF4264876.1"/>
    <property type="molecule type" value="Genomic_DNA"/>
</dbReference>
<organism evidence="1 2">
    <name type="scientific">Adineta steineri</name>
    <dbReference type="NCBI Taxonomy" id="433720"/>
    <lineage>
        <taxon>Eukaryota</taxon>
        <taxon>Metazoa</taxon>
        <taxon>Spiralia</taxon>
        <taxon>Gnathifera</taxon>
        <taxon>Rotifera</taxon>
        <taxon>Eurotatoria</taxon>
        <taxon>Bdelloidea</taxon>
        <taxon>Adinetida</taxon>
        <taxon>Adinetidae</taxon>
        <taxon>Adineta</taxon>
    </lineage>
</organism>
<dbReference type="SUPFAM" id="SSF101898">
    <property type="entry name" value="NHL repeat"/>
    <property type="match status" value="1"/>
</dbReference>
<dbReference type="InterPro" id="IPR011042">
    <property type="entry name" value="6-blade_b-propeller_TolB-like"/>
</dbReference>
<evidence type="ECO:0008006" key="3">
    <source>
        <dbReference type="Google" id="ProtNLM"/>
    </source>
</evidence>
<dbReference type="Gene3D" id="2.120.10.30">
    <property type="entry name" value="TolB, C-terminal domain"/>
    <property type="match status" value="1"/>
</dbReference>
<reference evidence="1" key="1">
    <citation type="submission" date="2021-02" db="EMBL/GenBank/DDBJ databases">
        <authorList>
            <person name="Nowell W R."/>
        </authorList>
    </citation>
    <scope>NUCLEOTIDE SEQUENCE</scope>
</reference>
<evidence type="ECO:0000313" key="1">
    <source>
        <dbReference type="EMBL" id="CAF4264876.1"/>
    </source>
</evidence>
<sequence>MWAVGATSGVTVAGIASVAGSNLTLLNNPNAVIVDNNGYIYVADGNNDRIVKWTTNYTAGGICVVGCTGSTGVANNQFNGVRDLKFDMQGNLYVTDQQNYRIQKFMIQLPTSGCPTSKYSESILSL</sequence>
<evidence type="ECO:0000313" key="2">
    <source>
        <dbReference type="Proteomes" id="UP000663844"/>
    </source>
</evidence>
<accession>A0A820FHM2</accession>
<protein>
    <recommendedName>
        <fullName evidence="3">NHL repeat containing protein-like protein</fullName>
    </recommendedName>
</protein>
<comment type="caution">
    <text evidence="1">The sequence shown here is derived from an EMBL/GenBank/DDBJ whole genome shotgun (WGS) entry which is preliminary data.</text>
</comment>
<gene>
    <name evidence="1" type="ORF">OXD698_LOCUS44186</name>
</gene>
<proteinExistence type="predicted"/>
<dbReference type="Proteomes" id="UP000663844">
    <property type="component" value="Unassembled WGS sequence"/>
</dbReference>
<dbReference type="AlphaFoldDB" id="A0A820FHM2"/>
<name>A0A820FHM2_9BILA</name>